<dbReference type="HAMAP" id="MF_00454">
    <property type="entry name" value="FluC"/>
    <property type="match status" value="1"/>
</dbReference>
<accession>A0A511ABU7</accession>
<feature type="transmembrane region" description="Helical" evidence="10">
    <location>
        <begin position="6"/>
        <end position="23"/>
    </location>
</feature>
<keyword evidence="10" id="KW-0915">Sodium</keyword>
<evidence type="ECO:0000256" key="10">
    <source>
        <dbReference type="HAMAP-Rule" id="MF_00454"/>
    </source>
</evidence>
<organism evidence="11 12">
    <name type="scientific">Microbacterium aerolatum</name>
    <dbReference type="NCBI Taxonomy" id="153731"/>
    <lineage>
        <taxon>Bacteria</taxon>
        <taxon>Bacillati</taxon>
        <taxon>Actinomycetota</taxon>
        <taxon>Actinomycetes</taxon>
        <taxon>Micrococcales</taxon>
        <taxon>Microbacteriaceae</taxon>
        <taxon>Microbacterium</taxon>
    </lineage>
</organism>
<comment type="activity regulation">
    <text evidence="10">Na(+) is not transported, but it plays an essential structural role and its presence is essential for fluoride channel function.</text>
</comment>
<feature type="transmembrane region" description="Helical" evidence="10">
    <location>
        <begin position="35"/>
        <end position="57"/>
    </location>
</feature>
<dbReference type="EMBL" id="BJUW01000002">
    <property type="protein sequence ID" value="GEK85552.1"/>
    <property type="molecule type" value="Genomic_DNA"/>
</dbReference>
<feature type="transmembrane region" description="Helical" evidence="10">
    <location>
        <begin position="63"/>
        <end position="86"/>
    </location>
</feature>
<feature type="binding site" evidence="10">
    <location>
        <position position="70"/>
    </location>
    <ligand>
        <name>Na(+)</name>
        <dbReference type="ChEBI" id="CHEBI:29101"/>
        <note>structural</note>
    </ligand>
</feature>
<evidence type="ECO:0000313" key="11">
    <source>
        <dbReference type="EMBL" id="GEK85552.1"/>
    </source>
</evidence>
<comment type="catalytic activity">
    <reaction evidence="8">
        <text>fluoride(in) = fluoride(out)</text>
        <dbReference type="Rhea" id="RHEA:76159"/>
        <dbReference type="ChEBI" id="CHEBI:17051"/>
    </reaction>
    <physiologicalReaction direction="left-to-right" evidence="8">
        <dbReference type="Rhea" id="RHEA:76160"/>
    </physiologicalReaction>
</comment>
<comment type="similarity">
    <text evidence="7 10">Belongs to the fluoride channel Fluc/FEX (TC 1.A.43) family.</text>
</comment>
<evidence type="ECO:0000256" key="2">
    <source>
        <dbReference type="ARBA" id="ARBA00022475"/>
    </source>
</evidence>
<evidence type="ECO:0000256" key="6">
    <source>
        <dbReference type="ARBA" id="ARBA00023303"/>
    </source>
</evidence>
<evidence type="ECO:0000313" key="12">
    <source>
        <dbReference type="Proteomes" id="UP000321225"/>
    </source>
</evidence>
<keyword evidence="10" id="KW-0406">Ion transport</keyword>
<comment type="function">
    <text evidence="9 10">Fluoride-specific ion channel. Important for reducing fluoride concentration in the cell, thus reducing its toxicity.</text>
</comment>
<dbReference type="GO" id="GO:0005886">
    <property type="term" value="C:plasma membrane"/>
    <property type="evidence" value="ECO:0007669"/>
    <property type="project" value="UniProtKB-SubCell"/>
</dbReference>
<comment type="subcellular location">
    <subcellularLocation>
        <location evidence="1 10">Cell membrane</location>
        <topology evidence="1 10">Multi-pass membrane protein</topology>
    </subcellularLocation>
</comment>
<dbReference type="GO" id="GO:0046872">
    <property type="term" value="F:metal ion binding"/>
    <property type="evidence" value="ECO:0007669"/>
    <property type="project" value="UniProtKB-KW"/>
</dbReference>
<dbReference type="RefSeq" id="WP_147038180.1">
    <property type="nucleotide sequence ID" value="NZ_BJUW01000002.1"/>
</dbReference>
<evidence type="ECO:0000256" key="5">
    <source>
        <dbReference type="ARBA" id="ARBA00023136"/>
    </source>
</evidence>
<evidence type="ECO:0000256" key="1">
    <source>
        <dbReference type="ARBA" id="ARBA00004651"/>
    </source>
</evidence>
<evidence type="ECO:0000256" key="4">
    <source>
        <dbReference type="ARBA" id="ARBA00022989"/>
    </source>
</evidence>
<evidence type="ECO:0000256" key="9">
    <source>
        <dbReference type="ARBA" id="ARBA00049940"/>
    </source>
</evidence>
<keyword evidence="10" id="KW-0813">Transport</keyword>
<keyword evidence="2 10" id="KW-1003">Cell membrane</keyword>
<comment type="caution">
    <text evidence="11">The sequence shown here is derived from an EMBL/GenBank/DDBJ whole genome shotgun (WGS) entry which is preliminary data.</text>
</comment>
<reference evidence="11 12" key="1">
    <citation type="submission" date="2019-07" db="EMBL/GenBank/DDBJ databases">
        <title>Whole genome shotgun sequence of Microbacterium aerolatum NBRC 103071.</title>
        <authorList>
            <person name="Hosoyama A."/>
            <person name="Uohara A."/>
            <person name="Ohji S."/>
            <person name="Ichikawa N."/>
        </authorList>
    </citation>
    <scope>NUCLEOTIDE SEQUENCE [LARGE SCALE GENOMIC DNA]</scope>
    <source>
        <strain evidence="11 12">NBRC 103071</strain>
    </source>
</reference>
<dbReference type="GO" id="GO:0140114">
    <property type="term" value="P:cellular detoxification of fluoride"/>
    <property type="evidence" value="ECO:0007669"/>
    <property type="project" value="UniProtKB-UniRule"/>
</dbReference>
<keyword evidence="3 10" id="KW-0812">Transmembrane</keyword>
<dbReference type="Pfam" id="PF02537">
    <property type="entry name" value="CRCB"/>
    <property type="match status" value="1"/>
</dbReference>
<evidence type="ECO:0000256" key="7">
    <source>
        <dbReference type="ARBA" id="ARBA00035120"/>
    </source>
</evidence>
<keyword evidence="4 10" id="KW-1133">Transmembrane helix</keyword>
<keyword evidence="6 10" id="KW-0407">Ion channel</keyword>
<dbReference type="AlphaFoldDB" id="A0A511ABU7"/>
<proteinExistence type="inferred from homology"/>
<dbReference type="Proteomes" id="UP000321225">
    <property type="component" value="Unassembled WGS sequence"/>
</dbReference>
<keyword evidence="10" id="KW-0479">Metal-binding</keyword>
<evidence type="ECO:0000256" key="8">
    <source>
        <dbReference type="ARBA" id="ARBA00035585"/>
    </source>
</evidence>
<protein>
    <recommendedName>
        <fullName evidence="10">Fluoride-specific ion channel FluC</fullName>
    </recommendedName>
</protein>
<keyword evidence="5 10" id="KW-0472">Membrane</keyword>
<dbReference type="InterPro" id="IPR003691">
    <property type="entry name" value="FluC"/>
</dbReference>
<name>A0A511ABU7_9MICO</name>
<sequence length="119" mass="12091">MTPLVFLLASIAGGVGAGLRYLVDVSITSLTRGHFPWGIVVVNVTGSFALGAVTASIPESMFVVGAGLLGGYTTFSTAMLDALALWRDGERPASVGHLLGTFAATVLAALAGLWLGSLL</sequence>
<feature type="binding site" evidence="10">
    <location>
        <position position="73"/>
    </location>
    <ligand>
        <name>Na(+)</name>
        <dbReference type="ChEBI" id="CHEBI:29101"/>
        <note>structural</note>
    </ligand>
</feature>
<evidence type="ECO:0000256" key="3">
    <source>
        <dbReference type="ARBA" id="ARBA00022692"/>
    </source>
</evidence>
<keyword evidence="12" id="KW-1185">Reference proteome</keyword>
<gene>
    <name evidence="10 11" type="primary">crcB</name>
    <name evidence="10" type="synonym">fluC</name>
    <name evidence="11" type="ORF">MAE01_07280</name>
</gene>
<dbReference type="GO" id="GO:0062054">
    <property type="term" value="F:fluoride channel activity"/>
    <property type="evidence" value="ECO:0007669"/>
    <property type="project" value="UniProtKB-UniRule"/>
</dbReference>
<dbReference type="OrthoDB" id="5148600at2"/>
<feature type="transmembrane region" description="Helical" evidence="10">
    <location>
        <begin position="98"/>
        <end position="116"/>
    </location>
</feature>